<dbReference type="Gene3D" id="3.40.30.10">
    <property type="entry name" value="Glutaredoxin"/>
    <property type="match status" value="1"/>
</dbReference>
<dbReference type="PANTHER" id="PTHR42852">
    <property type="entry name" value="THIOL:DISULFIDE INTERCHANGE PROTEIN DSBE"/>
    <property type="match status" value="1"/>
</dbReference>
<name>L1JR08_GUITC</name>
<dbReference type="Proteomes" id="UP000011087">
    <property type="component" value="Unassembled WGS sequence"/>
</dbReference>
<dbReference type="OrthoDB" id="273823at2759"/>
<proteinExistence type="predicted"/>
<protein>
    <submittedName>
        <fullName evidence="1 2">Uncharacterized protein</fullName>
    </submittedName>
</protein>
<dbReference type="RefSeq" id="XP_005837847.1">
    <property type="nucleotide sequence ID" value="XM_005837790.1"/>
</dbReference>
<organism evidence="1">
    <name type="scientific">Guillardia theta (strain CCMP2712)</name>
    <name type="common">Cryptophyte</name>
    <dbReference type="NCBI Taxonomy" id="905079"/>
    <lineage>
        <taxon>Eukaryota</taxon>
        <taxon>Cryptophyceae</taxon>
        <taxon>Pyrenomonadales</taxon>
        <taxon>Geminigeraceae</taxon>
        <taxon>Guillardia</taxon>
    </lineage>
</organism>
<dbReference type="SUPFAM" id="SSF52833">
    <property type="entry name" value="Thioredoxin-like"/>
    <property type="match status" value="1"/>
</dbReference>
<dbReference type="HOGENOM" id="CLU_676966_0_0_1"/>
<dbReference type="PaxDb" id="55529-EKX50867"/>
<dbReference type="STRING" id="905079.L1JR08"/>
<accession>L1JR08</accession>
<dbReference type="InterPro" id="IPR050553">
    <property type="entry name" value="Thioredoxin_ResA/DsbE_sf"/>
</dbReference>
<dbReference type="GeneID" id="17307393"/>
<reference evidence="3" key="2">
    <citation type="submission" date="2012-11" db="EMBL/GenBank/DDBJ databases">
        <authorList>
            <person name="Kuo A."/>
            <person name="Curtis B.A."/>
            <person name="Tanifuji G."/>
            <person name="Burki F."/>
            <person name="Gruber A."/>
            <person name="Irimia M."/>
            <person name="Maruyama S."/>
            <person name="Arias M.C."/>
            <person name="Ball S.G."/>
            <person name="Gile G.H."/>
            <person name="Hirakawa Y."/>
            <person name="Hopkins J.F."/>
            <person name="Rensing S.A."/>
            <person name="Schmutz J."/>
            <person name="Symeonidi A."/>
            <person name="Elias M."/>
            <person name="Eveleigh R.J."/>
            <person name="Herman E.K."/>
            <person name="Klute M.J."/>
            <person name="Nakayama T."/>
            <person name="Obornik M."/>
            <person name="Reyes-Prieto A."/>
            <person name="Armbrust E.V."/>
            <person name="Aves S.J."/>
            <person name="Beiko R.G."/>
            <person name="Coutinho P."/>
            <person name="Dacks J.B."/>
            <person name="Durnford D.G."/>
            <person name="Fast N.M."/>
            <person name="Green B.R."/>
            <person name="Grisdale C."/>
            <person name="Hempe F."/>
            <person name="Henrissat B."/>
            <person name="Hoppner M.P."/>
            <person name="Ishida K.-I."/>
            <person name="Kim E."/>
            <person name="Koreny L."/>
            <person name="Kroth P.G."/>
            <person name="Liu Y."/>
            <person name="Malik S.-B."/>
            <person name="Maier U.G."/>
            <person name="McRose D."/>
            <person name="Mock T."/>
            <person name="Neilson J.A."/>
            <person name="Onodera N.T."/>
            <person name="Poole A.M."/>
            <person name="Pritham E.J."/>
            <person name="Richards T.A."/>
            <person name="Rocap G."/>
            <person name="Roy S.W."/>
            <person name="Sarai C."/>
            <person name="Schaack S."/>
            <person name="Shirato S."/>
            <person name="Slamovits C.H."/>
            <person name="Spencer D.F."/>
            <person name="Suzuki S."/>
            <person name="Worden A.Z."/>
            <person name="Zauner S."/>
            <person name="Barry K."/>
            <person name="Bell C."/>
            <person name="Bharti A.K."/>
            <person name="Crow J.A."/>
            <person name="Grimwood J."/>
            <person name="Kramer R."/>
            <person name="Lindquist E."/>
            <person name="Lucas S."/>
            <person name="Salamov A."/>
            <person name="McFadden G.I."/>
            <person name="Lane C.E."/>
            <person name="Keeling P.J."/>
            <person name="Gray M.W."/>
            <person name="Grigoriev I.V."/>
            <person name="Archibald J.M."/>
        </authorList>
    </citation>
    <scope>NUCLEOTIDE SEQUENCE</scope>
    <source>
        <strain evidence="3">CCMP2712</strain>
    </source>
</reference>
<gene>
    <name evidence="1" type="ORF">GUITHDRAFT_103456</name>
</gene>
<keyword evidence="3" id="KW-1185">Reference proteome</keyword>
<reference evidence="2" key="3">
    <citation type="submission" date="2015-06" db="UniProtKB">
        <authorList>
            <consortium name="EnsemblProtists"/>
        </authorList>
    </citation>
    <scope>IDENTIFICATION</scope>
</reference>
<dbReference type="PANTHER" id="PTHR42852:SF13">
    <property type="entry name" value="PROTEIN DIPZ"/>
    <property type="match status" value="1"/>
</dbReference>
<dbReference type="AlphaFoldDB" id="L1JR08"/>
<dbReference type="KEGG" id="gtt:GUITHDRAFT_103456"/>
<reference evidence="1 3" key="1">
    <citation type="journal article" date="2012" name="Nature">
        <title>Algal genomes reveal evolutionary mosaicism and the fate of nucleomorphs.</title>
        <authorList>
            <consortium name="DOE Joint Genome Institute"/>
            <person name="Curtis B.A."/>
            <person name="Tanifuji G."/>
            <person name="Burki F."/>
            <person name="Gruber A."/>
            <person name="Irimia M."/>
            <person name="Maruyama S."/>
            <person name="Arias M.C."/>
            <person name="Ball S.G."/>
            <person name="Gile G.H."/>
            <person name="Hirakawa Y."/>
            <person name="Hopkins J.F."/>
            <person name="Kuo A."/>
            <person name="Rensing S.A."/>
            <person name="Schmutz J."/>
            <person name="Symeonidi A."/>
            <person name="Elias M."/>
            <person name="Eveleigh R.J."/>
            <person name="Herman E.K."/>
            <person name="Klute M.J."/>
            <person name="Nakayama T."/>
            <person name="Obornik M."/>
            <person name="Reyes-Prieto A."/>
            <person name="Armbrust E.V."/>
            <person name="Aves S.J."/>
            <person name="Beiko R.G."/>
            <person name="Coutinho P."/>
            <person name="Dacks J.B."/>
            <person name="Durnford D.G."/>
            <person name="Fast N.M."/>
            <person name="Green B.R."/>
            <person name="Grisdale C.J."/>
            <person name="Hempel F."/>
            <person name="Henrissat B."/>
            <person name="Hoppner M.P."/>
            <person name="Ishida K."/>
            <person name="Kim E."/>
            <person name="Koreny L."/>
            <person name="Kroth P.G."/>
            <person name="Liu Y."/>
            <person name="Malik S.B."/>
            <person name="Maier U.G."/>
            <person name="McRose D."/>
            <person name="Mock T."/>
            <person name="Neilson J.A."/>
            <person name="Onodera N.T."/>
            <person name="Poole A.M."/>
            <person name="Pritham E.J."/>
            <person name="Richards T.A."/>
            <person name="Rocap G."/>
            <person name="Roy S.W."/>
            <person name="Sarai C."/>
            <person name="Schaack S."/>
            <person name="Shirato S."/>
            <person name="Slamovits C.H."/>
            <person name="Spencer D.F."/>
            <person name="Suzuki S."/>
            <person name="Worden A.Z."/>
            <person name="Zauner S."/>
            <person name="Barry K."/>
            <person name="Bell C."/>
            <person name="Bharti A.K."/>
            <person name="Crow J.A."/>
            <person name="Grimwood J."/>
            <person name="Kramer R."/>
            <person name="Lindquist E."/>
            <person name="Lucas S."/>
            <person name="Salamov A."/>
            <person name="McFadden G.I."/>
            <person name="Lane C.E."/>
            <person name="Keeling P.J."/>
            <person name="Gray M.W."/>
            <person name="Grigoriev I.V."/>
            <person name="Archibald J.M."/>
        </authorList>
    </citation>
    <scope>NUCLEOTIDE SEQUENCE</scope>
    <source>
        <strain evidence="1 3">CCMP2712</strain>
    </source>
</reference>
<dbReference type="EMBL" id="JH992977">
    <property type="protein sequence ID" value="EKX50867.1"/>
    <property type="molecule type" value="Genomic_DNA"/>
</dbReference>
<dbReference type="EnsemblProtists" id="EKX50867">
    <property type="protein sequence ID" value="EKX50867"/>
    <property type="gene ID" value="GUITHDRAFT_103456"/>
</dbReference>
<dbReference type="InterPro" id="IPR036249">
    <property type="entry name" value="Thioredoxin-like_sf"/>
</dbReference>
<evidence type="ECO:0000313" key="1">
    <source>
        <dbReference type="EMBL" id="EKX50867.1"/>
    </source>
</evidence>
<evidence type="ECO:0000313" key="2">
    <source>
        <dbReference type="EnsemblProtists" id="EKX50867"/>
    </source>
</evidence>
<evidence type="ECO:0000313" key="3">
    <source>
        <dbReference type="Proteomes" id="UP000011087"/>
    </source>
</evidence>
<sequence length="407" mass="45176">MQPGQEAPRLPQGDDVKWISLGYYGSSDLVGKGLDLKKLQSQGKSILLHFWDYTSVDSLELVPVMERINWRFAPYGLVVIGVHRSRYRFAKNSLFVKNAFERLRLNYAVVNDIDGDITNAFGAHDINTMFLINNDNSIVAVKSGYHVGSQMEMNICQYFSRTNQGIMCNPQWPWGNYYAQWKQSTVNGKQNLWLAAGGGYDGKRCHQASKDVFVGNYVSDNLGHTSIYPGSLSRYQHVNAESRGGAFKDLSGVPLDDGAFALSGEWAMLDQGREVMGSKGGGLVDTHLRVRYHGDMAYGLLGLKKIEQWKVDMCTDGTSGNEKAGLQCKTQCRDVAGRYGPYGYCHTSKDSWGGCKPCEPVRPSKVYLLLDGSPVPKESRGADVVEDALGRTYVPVLDSRIYSLISE</sequence>